<evidence type="ECO:0000313" key="1">
    <source>
        <dbReference type="EMBL" id="SDR61263.1"/>
    </source>
</evidence>
<dbReference type="RefSeq" id="WP_090812592.1">
    <property type="nucleotide sequence ID" value="NZ_FNKX01000004.1"/>
</dbReference>
<dbReference type="EMBL" id="FNKX01000004">
    <property type="protein sequence ID" value="SDR61263.1"/>
    <property type="molecule type" value="Genomic_DNA"/>
</dbReference>
<evidence type="ECO:0000313" key="2">
    <source>
        <dbReference type="Proteomes" id="UP000199365"/>
    </source>
</evidence>
<sequence length="124" mass="13626">MGYDVHITRKENWFDESGLKIGIDEWKALVQSDPDMRLDGYASAIVGDANVLRIDSEGLAVWTAHAGTAVSGNMAWFDFRQGNVVVKNPDVAILGKMWQLARKLEAKVQGDECEVYGADGRVIG</sequence>
<proteinExistence type="predicted"/>
<reference evidence="2" key="1">
    <citation type="submission" date="2016-10" db="EMBL/GenBank/DDBJ databases">
        <authorList>
            <person name="Varghese N."/>
            <person name="Submissions S."/>
        </authorList>
    </citation>
    <scope>NUCLEOTIDE SEQUENCE [LARGE SCALE GENOMIC DNA]</scope>
    <source>
        <strain evidence="2">DUS833</strain>
    </source>
</reference>
<protein>
    <submittedName>
        <fullName evidence="1">Uncharacterized protein</fullName>
    </submittedName>
</protein>
<name>A0A1H1KG21_9BURK</name>
<gene>
    <name evidence="1" type="ORF">SAMN05445850_7647</name>
</gene>
<dbReference type="AlphaFoldDB" id="A0A1H1KG21"/>
<accession>A0A1H1KG21</accession>
<organism evidence="1 2">
    <name type="scientific">Paraburkholderia tuberum</name>
    <dbReference type="NCBI Taxonomy" id="157910"/>
    <lineage>
        <taxon>Bacteria</taxon>
        <taxon>Pseudomonadati</taxon>
        <taxon>Pseudomonadota</taxon>
        <taxon>Betaproteobacteria</taxon>
        <taxon>Burkholderiales</taxon>
        <taxon>Burkholderiaceae</taxon>
        <taxon>Paraburkholderia</taxon>
    </lineage>
</organism>
<keyword evidence="2" id="KW-1185">Reference proteome</keyword>
<dbReference type="Proteomes" id="UP000199365">
    <property type="component" value="Unassembled WGS sequence"/>
</dbReference>